<dbReference type="EMBL" id="MN740247">
    <property type="protein sequence ID" value="QHT95912.1"/>
    <property type="molecule type" value="Genomic_DNA"/>
</dbReference>
<name>A0A6C0ISB6_9ZZZZ</name>
<organism evidence="1">
    <name type="scientific">viral metagenome</name>
    <dbReference type="NCBI Taxonomy" id="1070528"/>
    <lineage>
        <taxon>unclassified sequences</taxon>
        <taxon>metagenomes</taxon>
        <taxon>organismal metagenomes</taxon>
    </lineage>
</organism>
<sequence>MFVPFYYINNKWCFYEVTIGSVYYNLEWNTFSNGQSIPSMMAKLFDKSNNLLVLTMNKSNTDKNTYCYYNSVEQCYYDFEPDRNLIFELEDICFETDVYEEFEKGISDLYKHYECIEAPIEKME</sequence>
<accession>A0A6C0ISB6</accession>
<reference evidence="1" key="1">
    <citation type="journal article" date="2020" name="Nature">
        <title>Giant virus diversity and host interactions through global metagenomics.</title>
        <authorList>
            <person name="Schulz F."/>
            <person name="Roux S."/>
            <person name="Paez-Espino D."/>
            <person name="Jungbluth S."/>
            <person name="Walsh D.A."/>
            <person name="Denef V.J."/>
            <person name="McMahon K.D."/>
            <person name="Konstantinidis K.T."/>
            <person name="Eloe-Fadrosh E.A."/>
            <person name="Kyrpides N.C."/>
            <person name="Woyke T."/>
        </authorList>
    </citation>
    <scope>NUCLEOTIDE SEQUENCE</scope>
    <source>
        <strain evidence="1">GVMAG-M-3300024301-20</strain>
    </source>
</reference>
<protein>
    <submittedName>
        <fullName evidence="1">Uncharacterized protein</fullName>
    </submittedName>
</protein>
<dbReference type="AlphaFoldDB" id="A0A6C0ISB6"/>
<proteinExistence type="predicted"/>
<evidence type="ECO:0000313" key="1">
    <source>
        <dbReference type="EMBL" id="QHT95912.1"/>
    </source>
</evidence>